<sequence length="246" mass="26259">MDKLLSVRDAPLSMNPFSTSLLVRLPLLLRHNDDAARGRLAKRQQTNRPLSRRPSTASCSSNGATMTACRAMDGAGRGSRADTDSEAGSERQHGTSPLPFPRGVIVSFRRLDIWPWPSLAVVLYMTGVPSDDSCSIVLLRTVPSSSSPSAGSPPLTAPPPLLVAITATNLAPCHSLRACQSGQSAYRQPATSPRPQSFHSSRYPIPVPTGPPSNIGALTAASSKKNRAATRSWAKPHHQKNRTAEP</sequence>
<feature type="compositionally biased region" description="Polar residues" evidence="1">
    <location>
        <begin position="184"/>
        <end position="200"/>
    </location>
</feature>
<evidence type="ECO:0000256" key="1">
    <source>
        <dbReference type="SAM" id="MobiDB-lite"/>
    </source>
</evidence>
<proteinExistence type="predicted"/>
<dbReference type="Proteomes" id="UP001492380">
    <property type="component" value="Unassembled WGS sequence"/>
</dbReference>
<feature type="region of interest" description="Disordered" evidence="1">
    <location>
        <begin position="184"/>
        <end position="246"/>
    </location>
</feature>
<feature type="region of interest" description="Disordered" evidence="1">
    <location>
        <begin position="38"/>
        <end position="99"/>
    </location>
</feature>
<feature type="compositionally biased region" description="Polar residues" evidence="1">
    <location>
        <begin position="43"/>
        <end position="65"/>
    </location>
</feature>
<feature type="compositionally biased region" description="Basic residues" evidence="1">
    <location>
        <begin position="224"/>
        <end position="246"/>
    </location>
</feature>
<feature type="compositionally biased region" description="Basic and acidic residues" evidence="1">
    <location>
        <begin position="79"/>
        <end position="93"/>
    </location>
</feature>
<gene>
    <name evidence="2" type="ORF">HDK90DRAFT_316644</name>
</gene>
<keyword evidence="3" id="KW-1185">Reference proteome</keyword>
<organism evidence="2 3">
    <name type="scientific">Phyllosticta capitalensis</name>
    <dbReference type="NCBI Taxonomy" id="121624"/>
    <lineage>
        <taxon>Eukaryota</taxon>
        <taxon>Fungi</taxon>
        <taxon>Dikarya</taxon>
        <taxon>Ascomycota</taxon>
        <taxon>Pezizomycotina</taxon>
        <taxon>Dothideomycetes</taxon>
        <taxon>Dothideomycetes incertae sedis</taxon>
        <taxon>Botryosphaeriales</taxon>
        <taxon>Phyllostictaceae</taxon>
        <taxon>Phyllosticta</taxon>
    </lineage>
</organism>
<comment type="caution">
    <text evidence="2">The sequence shown here is derived from an EMBL/GenBank/DDBJ whole genome shotgun (WGS) entry which is preliminary data.</text>
</comment>
<evidence type="ECO:0000313" key="2">
    <source>
        <dbReference type="EMBL" id="KAK8232548.1"/>
    </source>
</evidence>
<name>A0ABR1YLC2_9PEZI</name>
<evidence type="ECO:0000313" key="3">
    <source>
        <dbReference type="Proteomes" id="UP001492380"/>
    </source>
</evidence>
<accession>A0ABR1YLC2</accession>
<reference evidence="2 3" key="1">
    <citation type="submission" date="2024-04" db="EMBL/GenBank/DDBJ databases">
        <title>Phyllosticta paracitricarpa is synonymous to the EU quarantine fungus P. citricarpa based on phylogenomic analyses.</title>
        <authorList>
            <consortium name="Lawrence Berkeley National Laboratory"/>
            <person name="Van Ingen-Buijs V.A."/>
            <person name="Van Westerhoven A.C."/>
            <person name="Haridas S."/>
            <person name="Skiadas P."/>
            <person name="Martin F."/>
            <person name="Groenewald J.Z."/>
            <person name="Crous P.W."/>
            <person name="Seidl M.F."/>
        </authorList>
    </citation>
    <scope>NUCLEOTIDE SEQUENCE [LARGE SCALE GENOMIC DNA]</scope>
    <source>
        <strain evidence="2 3">CBS 123374</strain>
    </source>
</reference>
<dbReference type="EMBL" id="JBBWRZ010000007">
    <property type="protein sequence ID" value="KAK8232548.1"/>
    <property type="molecule type" value="Genomic_DNA"/>
</dbReference>
<protein>
    <submittedName>
        <fullName evidence="2">Uncharacterized protein</fullName>
    </submittedName>
</protein>